<sequence>MVYSLNCLDWSLLATDCSCATRFRRCSFRRHTLPHGAPQLEDAPLNIAISITAPSFAWDLVLTSTAMIRVAGDEVDNWASMRALICQSLTMSRIAYSTFRHLGLGSFLHQGQRFASLKIMPRDTGNTWELKVNAHITYELRLRPYSGPLFEDPTRDFSDNSLADPHLRSNVPIDLELRADTYSALHREGCLHTGVGDLKVYA</sequence>
<dbReference type="AlphaFoldDB" id="A0A1I8PSR5"/>
<reference evidence="1" key="1">
    <citation type="submission" date="2020-05" db="UniProtKB">
        <authorList>
            <consortium name="EnsemblMetazoa"/>
        </authorList>
    </citation>
    <scope>IDENTIFICATION</scope>
    <source>
        <strain evidence="1">USDA</strain>
    </source>
</reference>
<keyword evidence="2" id="KW-1185">Reference proteome</keyword>
<organism evidence="1 2">
    <name type="scientific">Stomoxys calcitrans</name>
    <name type="common">Stable fly</name>
    <name type="synonym">Conops calcitrans</name>
    <dbReference type="NCBI Taxonomy" id="35570"/>
    <lineage>
        <taxon>Eukaryota</taxon>
        <taxon>Metazoa</taxon>
        <taxon>Ecdysozoa</taxon>
        <taxon>Arthropoda</taxon>
        <taxon>Hexapoda</taxon>
        <taxon>Insecta</taxon>
        <taxon>Pterygota</taxon>
        <taxon>Neoptera</taxon>
        <taxon>Endopterygota</taxon>
        <taxon>Diptera</taxon>
        <taxon>Brachycera</taxon>
        <taxon>Muscomorpha</taxon>
        <taxon>Muscoidea</taxon>
        <taxon>Muscidae</taxon>
        <taxon>Stomoxys</taxon>
    </lineage>
</organism>
<protein>
    <submittedName>
        <fullName evidence="1">Uncharacterized protein</fullName>
    </submittedName>
</protein>
<evidence type="ECO:0000313" key="1">
    <source>
        <dbReference type="EnsemblMetazoa" id="SCAU010760-PA"/>
    </source>
</evidence>
<dbReference type="EnsemblMetazoa" id="SCAU010760-RA">
    <property type="protein sequence ID" value="SCAU010760-PA"/>
    <property type="gene ID" value="SCAU010760"/>
</dbReference>
<name>A0A1I8PSR5_STOCA</name>
<dbReference type="Proteomes" id="UP000095300">
    <property type="component" value="Unassembled WGS sequence"/>
</dbReference>
<proteinExistence type="predicted"/>
<accession>A0A1I8PSR5</accession>
<dbReference type="VEuPathDB" id="VectorBase:SCAU010760"/>
<gene>
    <name evidence="1" type="primary">106094890</name>
</gene>
<evidence type="ECO:0000313" key="2">
    <source>
        <dbReference type="Proteomes" id="UP000095300"/>
    </source>
</evidence>